<name>A0A1H7PSZ4_9NOCA</name>
<keyword evidence="1 5" id="KW-0378">Hydrolase</keyword>
<dbReference type="GO" id="GO:0016042">
    <property type="term" value="P:lipid catabolic process"/>
    <property type="evidence" value="ECO:0007669"/>
    <property type="project" value="UniProtKB-KW"/>
</dbReference>
<organism evidence="5 6">
    <name type="scientific">Rhodococcus maanshanensis</name>
    <dbReference type="NCBI Taxonomy" id="183556"/>
    <lineage>
        <taxon>Bacteria</taxon>
        <taxon>Bacillati</taxon>
        <taxon>Actinomycetota</taxon>
        <taxon>Actinomycetes</taxon>
        <taxon>Mycobacteriales</taxon>
        <taxon>Nocardiaceae</taxon>
        <taxon>Rhodococcus</taxon>
    </lineage>
</organism>
<dbReference type="Proteomes" id="UP000198677">
    <property type="component" value="Unassembled WGS sequence"/>
</dbReference>
<evidence type="ECO:0000256" key="2">
    <source>
        <dbReference type="ARBA" id="ARBA00022963"/>
    </source>
</evidence>
<protein>
    <submittedName>
        <fullName evidence="5">Platelet-activating factor acetylhydrolase, isoform II</fullName>
    </submittedName>
</protein>
<evidence type="ECO:0000313" key="5">
    <source>
        <dbReference type="EMBL" id="SEL38883.1"/>
    </source>
</evidence>
<dbReference type="Pfam" id="PF03403">
    <property type="entry name" value="PAF-AH_p_II"/>
    <property type="match status" value="1"/>
</dbReference>
<evidence type="ECO:0000256" key="3">
    <source>
        <dbReference type="ARBA" id="ARBA00023098"/>
    </source>
</evidence>
<dbReference type="RefSeq" id="WP_083576795.1">
    <property type="nucleotide sequence ID" value="NZ_FOAW01000008.1"/>
</dbReference>
<reference evidence="6" key="1">
    <citation type="submission" date="2016-10" db="EMBL/GenBank/DDBJ databases">
        <authorList>
            <person name="Varghese N."/>
            <person name="Submissions S."/>
        </authorList>
    </citation>
    <scope>NUCLEOTIDE SEQUENCE [LARGE SCALE GENOMIC DNA]</scope>
    <source>
        <strain evidence="6">DSM 44675</strain>
    </source>
</reference>
<dbReference type="EMBL" id="FOAW01000008">
    <property type="protein sequence ID" value="SEL38883.1"/>
    <property type="molecule type" value="Genomic_DNA"/>
</dbReference>
<keyword evidence="4" id="KW-0732">Signal</keyword>
<dbReference type="PANTHER" id="PTHR10272:SF0">
    <property type="entry name" value="PLATELET-ACTIVATING FACTOR ACETYLHYDROLASE"/>
    <property type="match status" value="1"/>
</dbReference>
<dbReference type="GO" id="GO:0003847">
    <property type="term" value="F:1-alkyl-2-acetylglycerophosphocholine esterase activity"/>
    <property type="evidence" value="ECO:0007669"/>
    <property type="project" value="TreeGrafter"/>
</dbReference>
<dbReference type="OrthoDB" id="569821at2"/>
<dbReference type="PANTHER" id="PTHR10272">
    <property type="entry name" value="PLATELET-ACTIVATING FACTOR ACETYLHYDROLASE"/>
    <property type="match status" value="1"/>
</dbReference>
<keyword evidence="2" id="KW-0442">Lipid degradation</keyword>
<evidence type="ECO:0000256" key="1">
    <source>
        <dbReference type="ARBA" id="ARBA00022801"/>
    </source>
</evidence>
<dbReference type="AlphaFoldDB" id="A0A1H7PSZ4"/>
<feature type="signal peptide" evidence="4">
    <location>
        <begin position="1"/>
        <end position="30"/>
    </location>
</feature>
<dbReference type="SUPFAM" id="SSF53474">
    <property type="entry name" value="alpha/beta-Hydrolases"/>
    <property type="match status" value="1"/>
</dbReference>
<dbReference type="Gene3D" id="3.40.50.1820">
    <property type="entry name" value="alpha/beta hydrolase"/>
    <property type="match status" value="1"/>
</dbReference>
<feature type="chain" id="PRO_5011651385" evidence="4">
    <location>
        <begin position="31"/>
        <end position="383"/>
    </location>
</feature>
<proteinExistence type="predicted"/>
<sequence>MKRAHFSPLATLLVAAIALGGAATGSPASAAPILPTPGGDTAIGATALSLVDRGREDPWVPGTRRELAVTVTYPAAGVSGSEPAEYVKGSGLQTNAHVDAPVASSGPRSLPVVLFSPGFYMPRTLSTGTAEHLAGRGYVVISIDHTGDGLATVFPDGRVVPQRMPDPYSEATLRKALDTRVADARFVIDVVESLARGDGDAVATHLPDGLADAIDPSRIGMFGHSMGGASTAEVLRTEPRLDAGVNLDGALFYGTAPSPIVTEGATRPLLSIISSLHADSRKGRERFWDQYFRTPRGWSRVYAIADTGHASFTDAEHFVPQSVPDLPAFQIPGGLSLGTAPRQEVTRTIDGLVTAMFDRHLKDRQDPVLENPTPRYPLVREFR</sequence>
<accession>A0A1H7PSZ4</accession>
<keyword evidence="3" id="KW-0443">Lipid metabolism</keyword>
<dbReference type="InterPro" id="IPR029058">
    <property type="entry name" value="AB_hydrolase_fold"/>
</dbReference>
<gene>
    <name evidence="5" type="ORF">SAMN05444583_108159</name>
</gene>
<evidence type="ECO:0000313" key="6">
    <source>
        <dbReference type="Proteomes" id="UP000198677"/>
    </source>
</evidence>
<keyword evidence="6" id="KW-1185">Reference proteome</keyword>
<evidence type="ECO:0000256" key="4">
    <source>
        <dbReference type="SAM" id="SignalP"/>
    </source>
</evidence>